<evidence type="ECO:0000256" key="4">
    <source>
        <dbReference type="ARBA" id="ARBA00022980"/>
    </source>
</evidence>
<dbReference type="PROSITE" id="PS00054">
    <property type="entry name" value="RIBOSOMAL_S11"/>
    <property type="match status" value="1"/>
</dbReference>
<dbReference type="HAMAP" id="MF_01310">
    <property type="entry name" value="Ribosomal_uS11"/>
    <property type="match status" value="1"/>
</dbReference>
<evidence type="ECO:0000256" key="8">
    <source>
        <dbReference type="RuleBase" id="RU003629"/>
    </source>
</evidence>
<sequence>MNLKKKTKRNKKNKKNILSGIAHIYSTFNNTIINITDLIGNTIAWKSAGCLGFKGSRKSTSFAAQQVAKEVSNLVKEQGGMIKIEIFVKGAGPGRDTSIRALQESGLEITAINDVTPIPHNGCRPPKRPRS</sequence>
<proteinExistence type="inferred from homology"/>
<keyword evidence="10" id="KW-1185">Reference proteome</keyword>
<comment type="subunit">
    <text evidence="7">Part of the 30S ribosomal subunit. Interacts with proteins S7 and S18. Binds to IF-3.</text>
</comment>
<dbReference type="InterPro" id="IPR018102">
    <property type="entry name" value="Ribosomal_uS11_CS"/>
</dbReference>
<gene>
    <name evidence="7 9" type="primary">rpsK</name>
    <name evidence="9" type="ORF">O7R10_01345</name>
</gene>
<evidence type="ECO:0000256" key="6">
    <source>
        <dbReference type="ARBA" id="ARBA00035160"/>
    </source>
</evidence>
<dbReference type="InterPro" id="IPR001971">
    <property type="entry name" value="Ribosomal_uS11"/>
</dbReference>
<keyword evidence="4 7" id="KW-0689">Ribosomal protein</keyword>
<keyword evidence="3 7" id="KW-0694">RNA-binding</keyword>
<evidence type="ECO:0000313" key="10">
    <source>
        <dbReference type="Proteomes" id="UP001210120"/>
    </source>
</evidence>
<evidence type="ECO:0000256" key="2">
    <source>
        <dbReference type="ARBA" id="ARBA00022730"/>
    </source>
</evidence>
<dbReference type="Gene3D" id="3.30.420.80">
    <property type="entry name" value="Ribosomal protein S11"/>
    <property type="match status" value="1"/>
</dbReference>
<evidence type="ECO:0000256" key="1">
    <source>
        <dbReference type="ARBA" id="ARBA00006194"/>
    </source>
</evidence>
<keyword evidence="2 7" id="KW-0699">rRNA-binding</keyword>
<dbReference type="Proteomes" id="UP001210120">
    <property type="component" value="Chromosome"/>
</dbReference>
<organism evidence="9 10">
    <name type="scientific">Candidatus Phytoplasma sacchari</name>
    <dbReference type="NCBI Taxonomy" id="2609813"/>
    <lineage>
        <taxon>Bacteria</taxon>
        <taxon>Bacillati</taxon>
        <taxon>Mycoplasmatota</taxon>
        <taxon>Mollicutes</taxon>
        <taxon>Acholeplasmatales</taxon>
        <taxon>Acholeplasmataceae</taxon>
        <taxon>Candidatus Phytoplasma</taxon>
        <taxon>16SrXI (Rice yellow dwarf group)</taxon>
    </lineage>
</organism>
<name>A0ABY7M477_9MOLU</name>
<evidence type="ECO:0000256" key="7">
    <source>
        <dbReference type="HAMAP-Rule" id="MF_01310"/>
    </source>
</evidence>
<dbReference type="InterPro" id="IPR036967">
    <property type="entry name" value="Ribosomal_uS11_sf"/>
</dbReference>
<dbReference type="EMBL" id="CP115156">
    <property type="protein sequence ID" value="WBL31243.1"/>
    <property type="molecule type" value="Genomic_DNA"/>
</dbReference>
<dbReference type="Pfam" id="PF00411">
    <property type="entry name" value="Ribosomal_S11"/>
    <property type="match status" value="1"/>
</dbReference>
<evidence type="ECO:0000256" key="3">
    <source>
        <dbReference type="ARBA" id="ARBA00022884"/>
    </source>
</evidence>
<comment type="function">
    <text evidence="7">Located on the platform of the 30S subunit, it bridges several disparate RNA helices of the 16S rRNA. Forms part of the Shine-Dalgarno cleft in the 70S ribosome.</text>
</comment>
<evidence type="ECO:0000313" key="9">
    <source>
        <dbReference type="EMBL" id="WBL31243.1"/>
    </source>
</evidence>
<dbReference type="PIRSF" id="PIRSF002131">
    <property type="entry name" value="Ribosomal_S11"/>
    <property type="match status" value="1"/>
</dbReference>
<dbReference type="NCBIfam" id="TIGR03632">
    <property type="entry name" value="uS11_bact"/>
    <property type="match status" value="1"/>
</dbReference>
<dbReference type="PANTHER" id="PTHR11759">
    <property type="entry name" value="40S RIBOSOMAL PROTEIN S14/30S RIBOSOMAL PROTEIN S11"/>
    <property type="match status" value="1"/>
</dbReference>
<accession>A0ABY7M477</accession>
<dbReference type="SUPFAM" id="SSF53137">
    <property type="entry name" value="Translational machinery components"/>
    <property type="match status" value="1"/>
</dbReference>
<comment type="similarity">
    <text evidence="1 7 8">Belongs to the universal ribosomal protein uS11 family.</text>
</comment>
<reference evidence="9" key="1">
    <citation type="submission" date="2022-12" db="EMBL/GenBank/DDBJ databases">
        <title>Genomic Characterization of Candidatus Phytoplasma sacchari in China.</title>
        <authorList>
            <person name="Zhang R.-Y."/>
        </authorList>
    </citation>
    <scope>NUCLEOTIDE SEQUENCE [LARGE SCALE GENOMIC DNA]</scope>
    <source>
        <strain evidence="9">SCWL1</strain>
    </source>
</reference>
<keyword evidence="5 7" id="KW-0687">Ribonucleoprotein</keyword>
<dbReference type="NCBIfam" id="NF003698">
    <property type="entry name" value="PRK05309.1"/>
    <property type="match status" value="1"/>
</dbReference>
<dbReference type="GO" id="GO:0005840">
    <property type="term" value="C:ribosome"/>
    <property type="evidence" value="ECO:0007669"/>
    <property type="project" value="UniProtKB-KW"/>
</dbReference>
<protein>
    <recommendedName>
        <fullName evidence="6 7">Small ribosomal subunit protein uS11</fullName>
    </recommendedName>
</protein>
<evidence type="ECO:0000256" key="5">
    <source>
        <dbReference type="ARBA" id="ARBA00023274"/>
    </source>
</evidence>
<dbReference type="InterPro" id="IPR019981">
    <property type="entry name" value="Ribosomal_uS11_bac-type"/>
</dbReference>